<keyword evidence="4" id="KW-1185">Reference proteome</keyword>
<evidence type="ECO:0000313" key="4">
    <source>
        <dbReference type="Proteomes" id="UP001303760"/>
    </source>
</evidence>
<keyword evidence="1" id="KW-0808">Transferase</keyword>
<name>A0AAN7CGR0_9PEZI</name>
<accession>A0AAN7CGR0</accession>
<gene>
    <name evidence="3" type="ORF">C8A03DRAFT_30340</name>
</gene>
<dbReference type="AlphaFoldDB" id="A0AAN7CGR0"/>
<dbReference type="Proteomes" id="UP001303760">
    <property type="component" value="Unassembled WGS sequence"/>
</dbReference>
<evidence type="ECO:0000313" key="3">
    <source>
        <dbReference type="EMBL" id="KAK4241480.1"/>
    </source>
</evidence>
<evidence type="ECO:0000259" key="2">
    <source>
        <dbReference type="Pfam" id="PF22664"/>
    </source>
</evidence>
<dbReference type="EMBL" id="MU860021">
    <property type="protein sequence ID" value="KAK4241480.1"/>
    <property type="molecule type" value="Genomic_DNA"/>
</dbReference>
<reference evidence="3" key="1">
    <citation type="journal article" date="2023" name="Mol. Phylogenet. Evol.">
        <title>Genome-scale phylogeny and comparative genomics of the fungal order Sordariales.</title>
        <authorList>
            <person name="Hensen N."/>
            <person name="Bonometti L."/>
            <person name="Westerberg I."/>
            <person name="Brannstrom I.O."/>
            <person name="Guillou S."/>
            <person name="Cros-Aarteil S."/>
            <person name="Calhoun S."/>
            <person name="Haridas S."/>
            <person name="Kuo A."/>
            <person name="Mondo S."/>
            <person name="Pangilinan J."/>
            <person name="Riley R."/>
            <person name="LaButti K."/>
            <person name="Andreopoulos B."/>
            <person name="Lipzen A."/>
            <person name="Chen C."/>
            <person name="Yan M."/>
            <person name="Daum C."/>
            <person name="Ng V."/>
            <person name="Clum A."/>
            <person name="Steindorff A."/>
            <person name="Ohm R.A."/>
            <person name="Martin F."/>
            <person name="Silar P."/>
            <person name="Natvig D.O."/>
            <person name="Lalanne C."/>
            <person name="Gautier V."/>
            <person name="Ament-Velasquez S.L."/>
            <person name="Kruys A."/>
            <person name="Hutchinson M.I."/>
            <person name="Powell A.J."/>
            <person name="Barry K."/>
            <person name="Miller A.N."/>
            <person name="Grigoriev I.V."/>
            <person name="Debuchy R."/>
            <person name="Gladieux P."/>
            <person name="Hiltunen Thoren M."/>
            <person name="Johannesson H."/>
        </authorList>
    </citation>
    <scope>NUCLEOTIDE SEQUENCE</scope>
    <source>
        <strain evidence="3">CBS 532.94</strain>
    </source>
</reference>
<dbReference type="GO" id="GO:0016740">
    <property type="term" value="F:transferase activity"/>
    <property type="evidence" value="ECO:0007669"/>
    <property type="project" value="UniProtKB-KW"/>
</dbReference>
<dbReference type="InterPro" id="IPR054710">
    <property type="entry name" value="Tri101-like_N"/>
</dbReference>
<sequence length="273" mass="30194">MFPEPHQVSQSSLCLPQQHGPSANLLGHGHPALDGPGRIEPKWYLRYVFPFELGENYDINKGAQILEIGYDALTKSLPVPIADSDGIKRIAIKDLRSPVAFPMTYADLKAKHFPLSAFDGDTLRRRSVWPLQGERLPISLVQASFIPGRLILTWCIFHMFGDANTFPTWVNLWAAGCCRAQGLETSWTDFDLCPLDWGDALDEKIQAVRAPSVGVINGCQVVLPAWADGGLEVLVGVEEECLDKLFAGPLWTKFAEARQRKRSLGRGAAEITL</sequence>
<comment type="caution">
    <text evidence="3">The sequence shown here is derived from an EMBL/GenBank/DDBJ whole genome shotgun (WGS) entry which is preliminary data.</text>
</comment>
<reference evidence="3" key="2">
    <citation type="submission" date="2023-05" db="EMBL/GenBank/DDBJ databases">
        <authorList>
            <consortium name="Lawrence Berkeley National Laboratory"/>
            <person name="Steindorff A."/>
            <person name="Hensen N."/>
            <person name="Bonometti L."/>
            <person name="Westerberg I."/>
            <person name="Brannstrom I.O."/>
            <person name="Guillou S."/>
            <person name="Cros-Aarteil S."/>
            <person name="Calhoun S."/>
            <person name="Haridas S."/>
            <person name="Kuo A."/>
            <person name="Mondo S."/>
            <person name="Pangilinan J."/>
            <person name="Riley R."/>
            <person name="Labutti K."/>
            <person name="Andreopoulos B."/>
            <person name="Lipzen A."/>
            <person name="Chen C."/>
            <person name="Yanf M."/>
            <person name="Daum C."/>
            <person name="Ng V."/>
            <person name="Clum A."/>
            <person name="Ohm R."/>
            <person name="Martin F."/>
            <person name="Silar P."/>
            <person name="Natvig D."/>
            <person name="Lalanne C."/>
            <person name="Gautier V."/>
            <person name="Ament-Velasquez S.L."/>
            <person name="Kruys A."/>
            <person name="Hutchinson M.I."/>
            <person name="Powell A.J."/>
            <person name="Barry K."/>
            <person name="Miller A.N."/>
            <person name="Grigoriev I.V."/>
            <person name="Debuchy R."/>
            <person name="Gladieux P."/>
            <person name="Thoren M.H."/>
            <person name="Johannesson H."/>
        </authorList>
    </citation>
    <scope>NUCLEOTIDE SEQUENCE</scope>
    <source>
        <strain evidence="3">CBS 532.94</strain>
    </source>
</reference>
<feature type="domain" description="Trichothecene 3-O-acetyltransferase-like N-terminal" evidence="2">
    <location>
        <begin position="80"/>
        <end position="164"/>
    </location>
</feature>
<organism evidence="3 4">
    <name type="scientific">Achaetomium macrosporum</name>
    <dbReference type="NCBI Taxonomy" id="79813"/>
    <lineage>
        <taxon>Eukaryota</taxon>
        <taxon>Fungi</taxon>
        <taxon>Dikarya</taxon>
        <taxon>Ascomycota</taxon>
        <taxon>Pezizomycotina</taxon>
        <taxon>Sordariomycetes</taxon>
        <taxon>Sordariomycetidae</taxon>
        <taxon>Sordariales</taxon>
        <taxon>Chaetomiaceae</taxon>
        <taxon>Achaetomium</taxon>
    </lineage>
</organism>
<proteinExistence type="predicted"/>
<dbReference type="InterPro" id="IPR023213">
    <property type="entry name" value="CAT-like_dom_sf"/>
</dbReference>
<evidence type="ECO:0000256" key="1">
    <source>
        <dbReference type="ARBA" id="ARBA00022679"/>
    </source>
</evidence>
<dbReference type="Gene3D" id="3.30.559.10">
    <property type="entry name" value="Chloramphenicol acetyltransferase-like domain"/>
    <property type="match status" value="1"/>
</dbReference>
<dbReference type="Pfam" id="PF22664">
    <property type="entry name" value="TRI-like_N"/>
    <property type="match status" value="1"/>
</dbReference>
<protein>
    <recommendedName>
        <fullName evidence="2">Trichothecene 3-O-acetyltransferase-like N-terminal domain-containing protein</fullName>
    </recommendedName>
</protein>